<reference evidence="1 2" key="1">
    <citation type="submission" date="2018-04" db="EMBL/GenBank/DDBJ databases">
        <title>The genome of golden apple snail Pomacea canaliculata provides insight into stress tolerance and invasive adaptation.</title>
        <authorList>
            <person name="Liu C."/>
            <person name="Liu B."/>
            <person name="Ren Y."/>
            <person name="Zhang Y."/>
            <person name="Wang H."/>
            <person name="Li S."/>
            <person name="Jiang F."/>
            <person name="Yin L."/>
            <person name="Zhang G."/>
            <person name="Qian W."/>
            <person name="Fan W."/>
        </authorList>
    </citation>
    <scope>NUCLEOTIDE SEQUENCE [LARGE SCALE GENOMIC DNA]</scope>
    <source>
        <strain evidence="1">SZHN2017</strain>
        <tissue evidence="1">Muscle</tissue>
    </source>
</reference>
<dbReference type="EMBL" id="PZQS01000009">
    <property type="protein sequence ID" value="PVD24745.1"/>
    <property type="molecule type" value="Genomic_DNA"/>
</dbReference>
<proteinExistence type="predicted"/>
<protein>
    <submittedName>
        <fullName evidence="1">Uncharacterized protein</fullName>
    </submittedName>
</protein>
<evidence type="ECO:0000313" key="1">
    <source>
        <dbReference type="EMBL" id="PVD24745.1"/>
    </source>
</evidence>
<evidence type="ECO:0000313" key="2">
    <source>
        <dbReference type="Proteomes" id="UP000245119"/>
    </source>
</evidence>
<dbReference type="AlphaFoldDB" id="A0A2T7NUB5"/>
<name>A0A2T7NUB5_POMCA</name>
<accession>A0A2T7NUB5</accession>
<keyword evidence="2" id="KW-1185">Reference proteome</keyword>
<organism evidence="1 2">
    <name type="scientific">Pomacea canaliculata</name>
    <name type="common">Golden apple snail</name>
    <dbReference type="NCBI Taxonomy" id="400727"/>
    <lineage>
        <taxon>Eukaryota</taxon>
        <taxon>Metazoa</taxon>
        <taxon>Spiralia</taxon>
        <taxon>Lophotrochozoa</taxon>
        <taxon>Mollusca</taxon>
        <taxon>Gastropoda</taxon>
        <taxon>Caenogastropoda</taxon>
        <taxon>Architaenioglossa</taxon>
        <taxon>Ampullarioidea</taxon>
        <taxon>Ampullariidae</taxon>
        <taxon>Pomacea</taxon>
    </lineage>
</organism>
<comment type="caution">
    <text evidence="1">The sequence shown here is derived from an EMBL/GenBank/DDBJ whole genome shotgun (WGS) entry which is preliminary data.</text>
</comment>
<dbReference type="Proteomes" id="UP000245119">
    <property type="component" value="Linkage Group LG9"/>
</dbReference>
<gene>
    <name evidence="1" type="ORF">C0Q70_15230</name>
</gene>
<sequence length="146" mass="16917">MLTQPPATGAQRSCEQELKQKHTVSRFSLYGKREANSKWLRREYLRKKGENSTRKGNTTVRGMNCVLHHVITLCVHDGLVSFVLMTWRQRNVFDTIGARADRCRYGKLCGLRGSWYHHPQESRGCHEVVSKGKEFSRLVPGRKHHE</sequence>